<evidence type="ECO:0000256" key="5">
    <source>
        <dbReference type="ARBA" id="ARBA00022617"/>
    </source>
</evidence>
<feature type="transmembrane region" description="Helical" evidence="13">
    <location>
        <begin position="17"/>
        <end position="36"/>
    </location>
</feature>
<dbReference type="GO" id="GO:0005886">
    <property type="term" value="C:plasma membrane"/>
    <property type="evidence" value="ECO:0007669"/>
    <property type="project" value="UniProtKB-SubCell"/>
</dbReference>
<comment type="caution">
    <text evidence="15">The sequence shown here is derived from an EMBL/GenBank/DDBJ whole genome shotgun (WGS) entry which is preliminary data.</text>
</comment>
<feature type="domain" description="Cytochrome b561 bacterial/Ni-hydrogenase" evidence="14">
    <location>
        <begin position="10"/>
        <end position="160"/>
    </location>
</feature>
<evidence type="ECO:0000256" key="1">
    <source>
        <dbReference type="ARBA" id="ARBA00001970"/>
    </source>
</evidence>
<dbReference type="EMBL" id="PVTQ01000006">
    <property type="protein sequence ID" value="PRY89381.1"/>
    <property type="molecule type" value="Genomic_DNA"/>
</dbReference>
<sequence length="161" mass="17808">MTVSNAPSAYSPMQKRLHWAVVILLALQYLFFDGMGRPFHQLMDGLPAWNTTVVIHLVIGVLVLLAAIWRLALRRSHGVPAEPEGTPERAKLAGKVVHYGIYALLIILPISGSVAWFGKIGTPAEVHEILTNVLLALVAIHVLAALVHQFIWKDNLLLRMK</sequence>
<keyword evidence="5" id="KW-0349">Heme</keyword>
<dbReference type="AlphaFoldDB" id="A0A2T0WRQ0"/>
<evidence type="ECO:0000256" key="10">
    <source>
        <dbReference type="ARBA" id="ARBA00023004"/>
    </source>
</evidence>
<protein>
    <submittedName>
        <fullName evidence="15">Cytochrome b561</fullName>
    </submittedName>
</protein>
<reference evidence="15 16" key="1">
    <citation type="submission" date="2018-03" db="EMBL/GenBank/DDBJ databases">
        <title>Genomic Encyclopedia of Archaeal and Bacterial Type Strains, Phase II (KMG-II): from individual species to whole genera.</title>
        <authorList>
            <person name="Goeker M."/>
        </authorList>
    </citation>
    <scope>NUCLEOTIDE SEQUENCE [LARGE SCALE GENOMIC DNA]</scope>
    <source>
        <strain evidence="15 16">DSM 100212</strain>
    </source>
</reference>
<dbReference type="InterPro" id="IPR016174">
    <property type="entry name" value="Di-haem_cyt_TM"/>
</dbReference>
<dbReference type="GO" id="GO:0009055">
    <property type="term" value="F:electron transfer activity"/>
    <property type="evidence" value="ECO:0007669"/>
    <property type="project" value="InterPro"/>
</dbReference>
<keyword evidence="16" id="KW-1185">Reference proteome</keyword>
<comment type="subcellular location">
    <subcellularLocation>
        <location evidence="2">Cell membrane</location>
        <topology evidence="2">Multi-pass membrane protein</topology>
    </subcellularLocation>
</comment>
<evidence type="ECO:0000256" key="9">
    <source>
        <dbReference type="ARBA" id="ARBA00022989"/>
    </source>
</evidence>
<dbReference type="InterPro" id="IPR011577">
    <property type="entry name" value="Cyt_b561_bac/Ni-Hgenase"/>
</dbReference>
<evidence type="ECO:0000256" key="12">
    <source>
        <dbReference type="ARBA" id="ARBA00037975"/>
    </source>
</evidence>
<dbReference type="InterPro" id="IPR052168">
    <property type="entry name" value="Cytochrome_b561_oxidase"/>
</dbReference>
<comment type="similarity">
    <text evidence="12">Belongs to the cytochrome b561 family.</text>
</comment>
<evidence type="ECO:0000256" key="7">
    <source>
        <dbReference type="ARBA" id="ARBA00022723"/>
    </source>
</evidence>
<feature type="transmembrane region" description="Helical" evidence="13">
    <location>
        <begin position="48"/>
        <end position="69"/>
    </location>
</feature>
<organism evidence="15 16">
    <name type="scientific">Donghicola tyrosinivorans</name>
    <dbReference type="NCBI Taxonomy" id="1652492"/>
    <lineage>
        <taxon>Bacteria</taxon>
        <taxon>Pseudomonadati</taxon>
        <taxon>Pseudomonadota</taxon>
        <taxon>Alphaproteobacteria</taxon>
        <taxon>Rhodobacterales</taxon>
        <taxon>Roseobacteraceae</taxon>
        <taxon>Donghicola</taxon>
    </lineage>
</organism>
<accession>A0A2T0WRQ0</accession>
<dbReference type="Pfam" id="PF01292">
    <property type="entry name" value="Ni_hydr_CYTB"/>
    <property type="match status" value="1"/>
</dbReference>
<comment type="cofactor">
    <cofactor evidence="1">
        <name>heme b</name>
        <dbReference type="ChEBI" id="CHEBI:60344"/>
    </cofactor>
</comment>
<dbReference type="GO" id="GO:0020037">
    <property type="term" value="F:heme binding"/>
    <property type="evidence" value="ECO:0007669"/>
    <property type="project" value="TreeGrafter"/>
</dbReference>
<keyword evidence="7" id="KW-0479">Metal-binding</keyword>
<evidence type="ECO:0000256" key="4">
    <source>
        <dbReference type="ARBA" id="ARBA00022475"/>
    </source>
</evidence>
<dbReference type="SUPFAM" id="SSF81342">
    <property type="entry name" value="Transmembrane di-heme cytochromes"/>
    <property type="match status" value="1"/>
</dbReference>
<dbReference type="Proteomes" id="UP000238392">
    <property type="component" value="Unassembled WGS sequence"/>
</dbReference>
<evidence type="ECO:0000256" key="2">
    <source>
        <dbReference type="ARBA" id="ARBA00004651"/>
    </source>
</evidence>
<evidence type="ECO:0000256" key="6">
    <source>
        <dbReference type="ARBA" id="ARBA00022692"/>
    </source>
</evidence>
<keyword evidence="10" id="KW-0408">Iron</keyword>
<evidence type="ECO:0000256" key="3">
    <source>
        <dbReference type="ARBA" id="ARBA00022448"/>
    </source>
</evidence>
<evidence type="ECO:0000313" key="15">
    <source>
        <dbReference type="EMBL" id="PRY89381.1"/>
    </source>
</evidence>
<dbReference type="PANTHER" id="PTHR30529:SF1">
    <property type="entry name" value="CYTOCHROME B561 HOMOLOG 2"/>
    <property type="match status" value="1"/>
</dbReference>
<evidence type="ECO:0000313" key="16">
    <source>
        <dbReference type="Proteomes" id="UP000238392"/>
    </source>
</evidence>
<dbReference type="RefSeq" id="WP_106264431.1">
    <property type="nucleotide sequence ID" value="NZ_PVTQ01000006.1"/>
</dbReference>
<evidence type="ECO:0000256" key="8">
    <source>
        <dbReference type="ARBA" id="ARBA00022982"/>
    </source>
</evidence>
<keyword evidence="3" id="KW-0813">Transport</keyword>
<keyword evidence="8" id="KW-0249">Electron transport</keyword>
<keyword evidence="9 13" id="KW-1133">Transmembrane helix</keyword>
<evidence type="ECO:0000256" key="11">
    <source>
        <dbReference type="ARBA" id="ARBA00023136"/>
    </source>
</evidence>
<keyword evidence="6 13" id="KW-0812">Transmembrane</keyword>
<dbReference type="GO" id="GO:0046872">
    <property type="term" value="F:metal ion binding"/>
    <property type="evidence" value="ECO:0007669"/>
    <property type="project" value="UniProtKB-KW"/>
</dbReference>
<feature type="transmembrane region" description="Helical" evidence="13">
    <location>
        <begin position="99"/>
        <end position="117"/>
    </location>
</feature>
<gene>
    <name evidence="15" type="ORF">CLV74_10683</name>
</gene>
<evidence type="ECO:0000259" key="14">
    <source>
        <dbReference type="Pfam" id="PF01292"/>
    </source>
</evidence>
<evidence type="ECO:0000256" key="13">
    <source>
        <dbReference type="SAM" id="Phobius"/>
    </source>
</evidence>
<dbReference type="PANTHER" id="PTHR30529">
    <property type="entry name" value="CYTOCHROME B561"/>
    <property type="match status" value="1"/>
</dbReference>
<keyword evidence="11 13" id="KW-0472">Membrane</keyword>
<dbReference type="GO" id="GO:0022904">
    <property type="term" value="P:respiratory electron transport chain"/>
    <property type="evidence" value="ECO:0007669"/>
    <property type="project" value="InterPro"/>
</dbReference>
<name>A0A2T0WRQ0_9RHOB</name>
<proteinExistence type="inferred from homology"/>
<keyword evidence="4" id="KW-1003">Cell membrane</keyword>
<dbReference type="OrthoDB" id="8156287at2"/>
<feature type="transmembrane region" description="Helical" evidence="13">
    <location>
        <begin position="129"/>
        <end position="152"/>
    </location>
</feature>